<evidence type="ECO:0000256" key="3">
    <source>
        <dbReference type="ARBA" id="ARBA00023163"/>
    </source>
</evidence>
<dbReference type="InterPro" id="IPR008920">
    <property type="entry name" value="TF_FadR/GntR_C"/>
</dbReference>
<dbReference type="GO" id="GO:0003700">
    <property type="term" value="F:DNA-binding transcription factor activity"/>
    <property type="evidence" value="ECO:0007669"/>
    <property type="project" value="InterPro"/>
</dbReference>
<protein>
    <recommendedName>
        <fullName evidence="4">HTH gntR-type domain-containing protein</fullName>
    </recommendedName>
</protein>
<evidence type="ECO:0000313" key="5">
    <source>
        <dbReference type="EMBL" id="RAV21036.1"/>
    </source>
</evidence>
<dbReference type="PANTHER" id="PTHR43537">
    <property type="entry name" value="TRANSCRIPTIONAL REGULATOR, GNTR FAMILY"/>
    <property type="match status" value="1"/>
</dbReference>
<dbReference type="InterPro" id="IPR000524">
    <property type="entry name" value="Tscrpt_reg_HTH_GntR"/>
</dbReference>
<comment type="caution">
    <text evidence="5">The sequence shown here is derived from an EMBL/GenBank/DDBJ whole genome shotgun (WGS) entry which is preliminary data.</text>
</comment>
<dbReference type="Pfam" id="PF07729">
    <property type="entry name" value="FCD"/>
    <property type="match status" value="1"/>
</dbReference>
<dbReference type="Gene3D" id="1.20.120.530">
    <property type="entry name" value="GntR ligand-binding domain-like"/>
    <property type="match status" value="1"/>
</dbReference>
<dbReference type="EMBL" id="QMFB01000006">
    <property type="protein sequence ID" value="RAV21036.1"/>
    <property type="molecule type" value="Genomic_DNA"/>
</dbReference>
<dbReference type="PANTHER" id="PTHR43537:SF5">
    <property type="entry name" value="UXU OPERON TRANSCRIPTIONAL REGULATOR"/>
    <property type="match status" value="1"/>
</dbReference>
<evidence type="ECO:0000256" key="1">
    <source>
        <dbReference type="ARBA" id="ARBA00023015"/>
    </source>
</evidence>
<dbReference type="SUPFAM" id="SSF48008">
    <property type="entry name" value="GntR ligand-binding domain-like"/>
    <property type="match status" value="1"/>
</dbReference>
<accession>A0A329MNZ1</accession>
<dbReference type="GO" id="GO:0003677">
    <property type="term" value="F:DNA binding"/>
    <property type="evidence" value="ECO:0007669"/>
    <property type="project" value="UniProtKB-KW"/>
</dbReference>
<dbReference type="OrthoDB" id="214086at2"/>
<keyword evidence="6" id="KW-1185">Reference proteome</keyword>
<feature type="domain" description="HTH gntR-type" evidence="4">
    <location>
        <begin position="7"/>
        <end position="75"/>
    </location>
</feature>
<dbReference type="Gene3D" id="1.10.10.10">
    <property type="entry name" value="Winged helix-like DNA-binding domain superfamily/Winged helix DNA-binding domain"/>
    <property type="match status" value="1"/>
</dbReference>
<sequence>MKSIRKETLSQQAGDSIKAYIEQMRLQPGDKLPSEKQLIERYGVSRTVIREALKSLETVGIIQLKPGDGIYVARPTISGMSHHFTFHWNRNPKTVKELLQIRTTLELYAIDLAVGQQDEERIRQMEHWVLEMERKLKEGVSIAHEDLQFHRALFRASGNETLCELSEFIAGFFVPLDGSATLMHGPDPLSLLEHKQILHWIRAGNAAKAKACLQEHLRPVESFVASMEASVEPNENK</sequence>
<dbReference type="PRINTS" id="PR00035">
    <property type="entry name" value="HTHGNTR"/>
</dbReference>
<evidence type="ECO:0000259" key="4">
    <source>
        <dbReference type="PROSITE" id="PS50949"/>
    </source>
</evidence>
<dbReference type="SMART" id="SM00345">
    <property type="entry name" value="HTH_GNTR"/>
    <property type="match status" value="1"/>
</dbReference>
<name>A0A329MNZ1_9BACL</name>
<keyword evidence="2" id="KW-0238">DNA-binding</keyword>
<gene>
    <name evidence="5" type="ORF">DQG23_13210</name>
</gene>
<dbReference type="SUPFAM" id="SSF46785">
    <property type="entry name" value="Winged helix' DNA-binding domain"/>
    <property type="match status" value="1"/>
</dbReference>
<dbReference type="InterPro" id="IPR036388">
    <property type="entry name" value="WH-like_DNA-bd_sf"/>
</dbReference>
<dbReference type="InterPro" id="IPR036390">
    <property type="entry name" value="WH_DNA-bd_sf"/>
</dbReference>
<reference evidence="5 6" key="1">
    <citation type="journal article" date="2009" name="Int. J. Syst. Evol. Microbiol.">
        <title>Paenibacillus contaminans sp. nov., isolated from a contaminated laboratory plate.</title>
        <authorList>
            <person name="Chou J.H."/>
            <person name="Lee J.H."/>
            <person name="Lin M.C."/>
            <person name="Chang P.S."/>
            <person name="Arun A.B."/>
            <person name="Young C.C."/>
            <person name="Chen W.M."/>
        </authorList>
    </citation>
    <scope>NUCLEOTIDE SEQUENCE [LARGE SCALE GENOMIC DNA]</scope>
    <source>
        <strain evidence="5 6">CKOBP-6</strain>
    </source>
</reference>
<keyword evidence="3" id="KW-0804">Transcription</keyword>
<dbReference type="AlphaFoldDB" id="A0A329MNZ1"/>
<dbReference type="RefSeq" id="WP_113031316.1">
    <property type="nucleotide sequence ID" value="NZ_QMFB01000006.1"/>
</dbReference>
<organism evidence="5 6">
    <name type="scientific">Paenibacillus contaminans</name>
    <dbReference type="NCBI Taxonomy" id="450362"/>
    <lineage>
        <taxon>Bacteria</taxon>
        <taxon>Bacillati</taxon>
        <taxon>Bacillota</taxon>
        <taxon>Bacilli</taxon>
        <taxon>Bacillales</taxon>
        <taxon>Paenibacillaceae</taxon>
        <taxon>Paenibacillus</taxon>
    </lineage>
</organism>
<dbReference type="InterPro" id="IPR011711">
    <property type="entry name" value="GntR_C"/>
</dbReference>
<keyword evidence="1" id="KW-0805">Transcription regulation</keyword>
<dbReference type="SMART" id="SM00895">
    <property type="entry name" value="FCD"/>
    <property type="match status" value="1"/>
</dbReference>
<dbReference type="Proteomes" id="UP000250369">
    <property type="component" value="Unassembled WGS sequence"/>
</dbReference>
<dbReference type="PROSITE" id="PS50949">
    <property type="entry name" value="HTH_GNTR"/>
    <property type="match status" value="1"/>
</dbReference>
<dbReference type="Pfam" id="PF00392">
    <property type="entry name" value="GntR"/>
    <property type="match status" value="1"/>
</dbReference>
<dbReference type="CDD" id="cd07377">
    <property type="entry name" value="WHTH_GntR"/>
    <property type="match status" value="1"/>
</dbReference>
<evidence type="ECO:0000256" key="2">
    <source>
        <dbReference type="ARBA" id="ARBA00023125"/>
    </source>
</evidence>
<proteinExistence type="predicted"/>
<evidence type="ECO:0000313" key="6">
    <source>
        <dbReference type="Proteomes" id="UP000250369"/>
    </source>
</evidence>